<evidence type="ECO:0000313" key="7">
    <source>
        <dbReference type="Proteomes" id="UP000659904"/>
    </source>
</evidence>
<dbReference type="EMBL" id="BONH01000018">
    <property type="protein sequence ID" value="GIF98998.1"/>
    <property type="molecule type" value="Genomic_DNA"/>
</dbReference>
<dbReference type="RefSeq" id="WP_147432941.1">
    <property type="nucleotide sequence ID" value="NZ_BONH01000018.1"/>
</dbReference>
<protein>
    <recommendedName>
        <fullName evidence="8">Phage integrase family protein</fullName>
    </recommendedName>
</protein>
<dbReference type="PROSITE" id="PS51900">
    <property type="entry name" value="CB"/>
    <property type="match status" value="1"/>
</dbReference>
<dbReference type="InterPro" id="IPR011010">
    <property type="entry name" value="DNA_brk_join_enz"/>
</dbReference>
<gene>
    <name evidence="6" type="ORF">Cci01nite_40920</name>
</gene>
<dbReference type="Proteomes" id="UP000659904">
    <property type="component" value="Unassembled WGS sequence"/>
</dbReference>
<dbReference type="InterPro" id="IPR002104">
    <property type="entry name" value="Integrase_catalytic"/>
</dbReference>
<dbReference type="InterPro" id="IPR010998">
    <property type="entry name" value="Integrase_recombinase_N"/>
</dbReference>
<dbReference type="InterPro" id="IPR044068">
    <property type="entry name" value="CB"/>
</dbReference>
<evidence type="ECO:0000313" key="6">
    <source>
        <dbReference type="EMBL" id="GIF98998.1"/>
    </source>
</evidence>
<dbReference type="GO" id="GO:0006310">
    <property type="term" value="P:DNA recombination"/>
    <property type="evidence" value="ECO:0007669"/>
    <property type="project" value="UniProtKB-KW"/>
</dbReference>
<accession>A0A8J3P040</accession>
<sequence length="365" mass="41937">MAWMERRGEQFLVRVWHGRRKIIDSVHASHDEASLRLLQLRNMRVLARQRRPGACPTFAAWSRTWLQARLVTDETLDHYASQLDNHLIPALGHLHLEQIDADTVRQLAHSPGRLPLGARTLRHTLTLLGTILRDAIKIGYLAHDPTTGIRLRHPDRPRPRITAEQLFEIASRMPNPMLRALVITAGYTGLRPGESAALQRKNLRHDDPRAGGLPYLYIDPLEGSRHEHRGRRWLGTLKNQSSARHVFLPPFLDTLLTRELRPSGELLFARPDGQLLSRNDVRRPWRLACDGDARKAWEPICRGLRPYDLRHLHRTWMDEDAISESVQAARLGHRRLRKPRPPLPHLAAAQQALLEAMQARWQSSN</sequence>
<evidence type="ECO:0000259" key="5">
    <source>
        <dbReference type="PROSITE" id="PS51900"/>
    </source>
</evidence>
<feature type="domain" description="Core-binding (CB)" evidence="5">
    <location>
        <begin position="56"/>
        <end position="136"/>
    </location>
</feature>
<comment type="caution">
    <text evidence="6">The sequence shown here is derived from an EMBL/GenBank/DDBJ whole genome shotgun (WGS) entry which is preliminary data.</text>
</comment>
<dbReference type="SUPFAM" id="SSF56349">
    <property type="entry name" value="DNA breaking-rejoining enzymes"/>
    <property type="match status" value="1"/>
</dbReference>
<evidence type="ECO:0008006" key="8">
    <source>
        <dbReference type="Google" id="ProtNLM"/>
    </source>
</evidence>
<keyword evidence="7" id="KW-1185">Reference proteome</keyword>
<keyword evidence="1 3" id="KW-0238">DNA-binding</keyword>
<dbReference type="InterPro" id="IPR013762">
    <property type="entry name" value="Integrase-like_cat_sf"/>
</dbReference>
<dbReference type="PROSITE" id="PS51898">
    <property type="entry name" value="TYR_RECOMBINASE"/>
    <property type="match status" value="1"/>
</dbReference>
<dbReference type="GO" id="GO:0003677">
    <property type="term" value="F:DNA binding"/>
    <property type="evidence" value="ECO:0007669"/>
    <property type="project" value="UniProtKB-UniRule"/>
</dbReference>
<dbReference type="GO" id="GO:0015074">
    <property type="term" value="P:DNA integration"/>
    <property type="evidence" value="ECO:0007669"/>
    <property type="project" value="InterPro"/>
</dbReference>
<organism evidence="6 7">
    <name type="scientific">Catellatospora citrea</name>
    <dbReference type="NCBI Taxonomy" id="53366"/>
    <lineage>
        <taxon>Bacteria</taxon>
        <taxon>Bacillati</taxon>
        <taxon>Actinomycetota</taxon>
        <taxon>Actinomycetes</taxon>
        <taxon>Micromonosporales</taxon>
        <taxon>Micromonosporaceae</taxon>
        <taxon>Catellatospora</taxon>
    </lineage>
</organism>
<reference evidence="6 7" key="1">
    <citation type="submission" date="2021-01" db="EMBL/GenBank/DDBJ databases">
        <title>Whole genome shotgun sequence of Catellatospora citrea NBRC 14495.</title>
        <authorList>
            <person name="Komaki H."/>
            <person name="Tamura T."/>
        </authorList>
    </citation>
    <scope>NUCLEOTIDE SEQUENCE [LARGE SCALE GENOMIC DNA]</scope>
    <source>
        <strain evidence="6 7">NBRC 14495</strain>
    </source>
</reference>
<dbReference type="Gene3D" id="1.10.443.10">
    <property type="entry name" value="Intergrase catalytic core"/>
    <property type="match status" value="1"/>
</dbReference>
<dbReference type="Gene3D" id="1.10.150.130">
    <property type="match status" value="1"/>
</dbReference>
<proteinExistence type="predicted"/>
<evidence type="ECO:0000256" key="2">
    <source>
        <dbReference type="ARBA" id="ARBA00023172"/>
    </source>
</evidence>
<feature type="domain" description="Tyr recombinase" evidence="4">
    <location>
        <begin position="152"/>
        <end position="358"/>
    </location>
</feature>
<evidence type="ECO:0000259" key="4">
    <source>
        <dbReference type="PROSITE" id="PS51898"/>
    </source>
</evidence>
<keyword evidence="2" id="KW-0233">DNA recombination</keyword>
<dbReference type="AlphaFoldDB" id="A0A8J3P040"/>
<evidence type="ECO:0000256" key="1">
    <source>
        <dbReference type="ARBA" id="ARBA00023125"/>
    </source>
</evidence>
<evidence type="ECO:0000256" key="3">
    <source>
        <dbReference type="PROSITE-ProRule" id="PRU01248"/>
    </source>
</evidence>
<name>A0A8J3P040_9ACTN</name>